<dbReference type="RefSeq" id="WP_150984775.1">
    <property type="nucleotide sequence ID" value="NZ_CP062806.1"/>
</dbReference>
<name>A0A643FYS1_9BURK</name>
<accession>A0A643FYS1</accession>
<reference evidence="2 3" key="1">
    <citation type="submission" date="2020-10" db="EMBL/GenBank/DDBJ databases">
        <title>Complete genome sequence of Cupriavidus basilensis CCUG 49340T.</title>
        <authorList>
            <person name="Salva-Serra F."/>
            <person name="Donoso R.A."/>
            <person name="Cho K.H."/>
            <person name="Yoo J.A."/>
            <person name="Lee K."/>
            <person name="Yoon S.-H."/>
            <person name="Perez-Pantoja D."/>
            <person name="Moore E.R.B."/>
        </authorList>
    </citation>
    <scope>NUCLEOTIDE SEQUENCE [LARGE SCALE GENOMIC DNA]</scope>
    <source>
        <strain evidence="3">CCUG 49340</strain>
        <plasmid evidence="2 3">pRK1-2</plasmid>
    </source>
</reference>
<organism evidence="2 3">
    <name type="scientific">Cupriavidus basilensis</name>
    <dbReference type="NCBI Taxonomy" id="68895"/>
    <lineage>
        <taxon>Bacteria</taxon>
        <taxon>Pseudomonadati</taxon>
        <taxon>Pseudomonadota</taxon>
        <taxon>Betaproteobacteria</taxon>
        <taxon>Burkholderiales</taxon>
        <taxon>Burkholderiaceae</taxon>
        <taxon>Cupriavidus</taxon>
    </lineage>
</organism>
<feature type="compositionally biased region" description="Low complexity" evidence="1">
    <location>
        <begin position="130"/>
        <end position="166"/>
    </location>
</feature>
<feature type="region of interest" description="Disordered" evidence="1">
    <location>
        <begin position="60"/>
        <end position="180"/>
    </location>
</feature>
<dbReference type="Pfam" id="PF20106">
    <property type="entry name" value="DUF6496"/>
    <property type="match status" value="1"/>
</dbReference>
<proteinExistence type="predicted"/>
<dbReference type="Proteomes" id="UP000397656">
    <property type="component" value="Plasmid pRK1-2"/>
</dbReference>
<protein>
    <submittedName>
        <fullName evidence="2">Ku family containing domain-containing protein</fullName>
    </submittedName>
</protein>
<evidence type="ECO:0000313" key="2">
    <source>
        <dbReference type="EMBL" id="QOT81912.1"/>
    </source>
</evidence>
<dbReference type="GeneID" id="98406865"/>
<sequence length="180" mass="18615">MPRASSIAQARADKRAGKAPTTQAGHFVHDEIEAVRRGKHGVRSAKQAIAIGLSEARRAGVDVPTKKDATKVGTKSANTTTLPAKSAAMGGDDKTTPRRVSSESKATRARVALEALKREGTAGASHQALSAQAKRAASTRTAADRSASAKKAAATKGPTGRSQAARKAARTRATRQQAGR</sequence>
<feature type="compositionally biased region" description="Basic and acidic residues" evidence="1">
    <location>
        <begin position="91"/>
        <end position="106"/>
    </location>
</feature>
<evidence type="ECO:0000313" key="3">
    <source>
        <dbReference type="Proteomes" id="UP000397656"/>
    </source>
</evidence>
<dbReference type="AlphaFoldDB" id="A0A643FYS1"/>
<dbReference type="InterPro" id="IPR045468">
    <property type="entry name" value="DUF6496"/>
</dbReference>
<feature type="compositionally biased region" description="Polar residues" evidence="1">
    <location>
        <begin position="73"/>
        <end position="83"/>
    </location>
</feature>
<evidence type="ECO:0000256" key="1">
    <source>
        <dbReference type="SAM" id="MobiDB-lite"/>
    </source>
</evidence>
<keyword evidence="2" id="KW-0614">Plasmid</keyword>
<feature type="compositionally biased region" description="Basic and acidic residues" evidence="1">
    <location>
        <begin position="60"/>
        <end position="70"/>
    </location>
</feature>
<dbReference type="EMBL" id="CP062806">
    <property type="protein sequence ID" value="QOT81912.1"/>
    <property type="molecule type" value="Genomic_DNA"/>
</dbReference>
<geneLocation type="plasmid" evidence="2 3">
    <name>pRK1-2</name>
</geneLocation>
<feature type="region of interest" description="Disordered" evidence="1">
    <location>
        <begin position="1"/>
        <end position="26"/>
    </location>
</feature>
<gene>
    <name evidence="2" type="ORF">F7R26_038510</name>
</gene>